<dbReference type="EMBL" id="FQ790270">
    <property type="protein sequence ID" value="CCD44324.1"/>
    <property type="molecule type" value="Genomic_DNA"/>
</dbReference>
<proteinExistence type="predicted"/>
<dbReference type="AlphaFoldDB" id="G2XV04"/>
<dbReference type="Proteomes" id="UP000008177">
    <property type="component" value="Unplaced contigs"/>
</dbReference>
<evidence type="ECO:0000313" key="1">
    <source>
        <dbReference type="EMBL" id="CCD44324.1"/>
    </source>
</evidence>
<name>G2XV04_BOTF4</name>
<dbReference type="InParanoid" id="G2XV04"/>
<evidence type="ECO:0000313" key="2">
    <source>
        <dbReference type="Proteomes" id="UP000008177"/>
    </source>
</evidence>
<gene>
    <name evidence="1" type="ORF">BofuT4_P059040.1</name>
</gene>
<dbReference type="HOGENOM" id="CLU_1626780_0_0_1"/>
<reference evidence="2" key="1">
    <citation type="journal article" date="2011" name="PLoS Genet.">
        <title>Genomic analysis of the necrotrophic fungal pathogens Sclerotinia sclerotiorum and Botrytis cinerea.</title>
        <authorList>
            <person name="Amselem J."/>
            <person name="Cuomo C.A."/>
            <person name="van Kan J.A."/>
            <person name="Viaud M."/>
            <person name="Benito E.P."/>
            <person name="Couloux A."/>
            <person name="Coutinho P.M."/>
            <person name="de Vries R.P."/>
            <person name="Dyer P.S."/>
            <person name="Fillinger S."/>
            <person name="Fournier E."/>
            <person name="Gout L."/>
            <person name="Hahn M."/>
            <person name="Kohn L."/>
            <person name="Lapalu N."/>
            <person name="Plummer K.M."/>
            <person name="Pradier J.M."/>
            <person name="Quevillon E."/>
            <person name="Sharon A."/>
            <person name="Simon A."/>
            <person name="ten Have A."/>
            <person name="Tudzynski B."/>
            <person name="Tudzynski P."/>
            <person name="Wincker P."/>
            <person name="Andrew M."/>
            <person name="Anthouard V."/>
            <person name="Beever R.E."/>
            <person name="Beffa R."/>
            <person name="Benoit I."/>
            <person name="Bouzid O."/>
            <person name="Brault B."/>
            <person name="Chen Z."/>
            <person name="Choquer M."/>
            <person name="Collemare J."/>
            <person name="Cotton P."/>
            <person name="Danchin E.G."/>
            <person name="Da Silva C."/>
            <person name="Gautier A."/>
            <person name="Giraud C."/>
            <person name="Giraud T."/>
            <person name="Gonzalez C."/>
            <person name="Grossetete S."/>
            <person name="Guldener U."/>
            <person name="Henrissat B."/>
            <person name="Howlett B.J."/>
            <person name="Kodira C."/>
            <person name="Kretschmer M."/>
            <person name="Lappartient A."/>
            <person name="Leroch M."/>
            <person name="Levis C."/>
            <person name="Mauceli E."/>
            <person name="Neuveglise C."/>
            <person name="Oeser B."/>
            <person name="Pearson M."/>
            <person name="Poulain J."/>
            <person name="Poussereau N."/>
            <person name="Quesneville H."/>
            <person name="Rascle C."/>
            <person name="Schumacher J."/>
            <person name="Segurens B."/>
            <person name="Sexton A."/>
            <person name="Silva E."/>
            <person name="Sirven C."/>
            <person name="Soanes D.M."/>
            <person name="Talbot N.J."/>
            <person name="Templeton M."/>
            <person name="Yandava C."/>
            <person name="Yarden O."/>
            <person name="Zeng Q."/>
            <person name="Rollins J.A."/>
            <person name="Lebrun M.H."/>
            <person name="Dickman M."/>
        </authorList>
    </citation>
    <scope>NUCLEOTIDE SEQUENCE [LARGE SCALE GENOMIC DNA]</scope>
    <source>
        <strain evidence="2">T4</strain>
    </source>
</reference>
<sequence length="163" mass="18716">MKTLLLSRLQGFVDWTRESDVPDQASPKQCSSDTNPERLYRSAVDIAVDNDVECAVDAVENTTRGVFPRVISLPLLTHLPTSIRHGKIRVNHDTRITRKIPNERVRHAYMNMQAVRELCIEKPIKNAFHTQTDRQTDKHQSPMPERPILHIRLNSLLSTSCRL</sequence>
<organism evidence="1 2">
    <name type="scientific">Botryotinia fuckeliana (strain T4)</name>
    <name type="common">Noble rot fungus</name>
    <name type="synonym">Botrytis cinerea</name>
    <dbReference type="NCBI Taxonomy" id="999810"/>
    <lineage>
        <taxon>Eukaryota</taxon>
        <taxon>Fungi</taxon>
        <taxon>Dikarya</taxon>
        <taxon>Ascomycota</taxon>
        <taxon>Pezizomycotina</taxon>
        <taxon>Leotiomycetes</taxon>
        <taxon>Helotiales</taxon>
        <taxon>Sclerotiniaceae</taxon>
        <taxon>Botrytis</taxon>
    </lineage>
</organism>
<protein>
    <submittedName>
        <fullName evidence="1">Uncharacterized protein</fullName>
    </submittedName>
</protein>
<accession>G2XV04</accession>